<evidence type="ECO:0000313" key="7">
    <source>
        <dbReference type="EMBL" id="RPD57260.1"/>
    </source>
</evidence>
<dbReference type="OrthoDB" id="432970at2759"/>
<dbReference type="InterPro" id="IPR002893">
    <property type="entry name" value="Znf_MYND"/>
</dbReference>
<dbReference type="Gene3D" id="6.10.140.2220">
    <property type="match status" value="1"/>
</dbReference>
<dbReference type="EMBL" id="ML122282">
    <property type="protein sequence ID" value="RPD57260.1"/>
    <property type="molecule type" value="Genomic_DNA"/>
</dbReference>
<dbReference type="AlphaFoldDB" id="A0A5C2S1H3"/>
<dbReference type="Pfam" id="PF01753">
    <property type="entry name" value="zf-MYND"/>
    <property type="match status" value="1"/>
</dbReference>
<evidence type="ECO:0000256" key="2">
    <source>
        <dbReference type="ARBA" id="ARBA00022771"/>
    </source>
</evidence>
<feature type="region of interest" description="Disordered" evidence="5">
    <location>
        <begin position="365"/>
        <end position="384"/>
    </location>
</feature>
<evidence type="ECO:0000256" key="5">
    <source>
        <dbReference type="SAM" id="MobiDB-lite"/>
    </source>
</evidence>
<evidence type="ECO:0000256" key="4">
    <source>
        <dbReference type="PROSITE-ProRule" id="PRU00134"/>
    </source>
</evidence>
<proteinExistence type="predicted"/>
<dbReference type="STRING" id="1328759.A0A5C2S1H3"/>
<organism evidence="7 8">
    <name type="scientific">Lentinus tigrinus ALCF2SS1-6</name>
    <dbReference type="NCBI Taxonomy" id="1328759"/>
    <lineage>
        <taxon>Eukaryota</taxon>
        <taxon>Fungi</taxon>
        <taxon>Dikarya</taxon>
        <taxon>Basidiomycota</taxon>
        <taxon>Agaricomycotina</taxon>
        <taxon>Agaricomycetes</taxon>
        <taxon>Polyporales</taxon>
        <taxon>Polyporaceae</taxon>
        <taxon>Lentinus</taxon>
    </lineage>
</organism>
<keyword evidence="3" id="KW-0862">Zinc</keyword>
<protein>
    <recommendedName>
        <fullName evidence="6">MYND-type domain-containing protein</fullName>
    </recommendedName>
</protein>
<dbReference type="Proteomes" id="UP000313359">
    <property type="component" value="Unassembled WGS sequence"/>
</dbReference>
<dbReference type="PROSITE" id="PS50865">
    <property type="entry name" value="ZF_MYND_2"/>
    <property type="match status" value="1"/>
</dbReference>
<evidence type="ECO:0000256" key="1">
    <source>
        <dbReference type="ARBA" id="ARBA00022723"/>
    </source>
</evidence>
<evidence type="ECO:0000256" key="3">
    <source>
        <dbReference type="ARBA" id="ARBA00022833"/>
    </source>
</evidence>
<evidence type="ECO:0000259" key="6">
    <source>
        <dbReference type="PROSITE" id="PS50865"/>
    </source>
</evidence>
<keyword evidence="2 4" id="KW-0863">Zinc-finger</keyword>
<dbReference type="GO" id="GO:0008270">
    <property type="term" value="F:zinc ion binding"/>
    <property type="evidence" value="ECO:0007669"/>
    <property type="project" value="UniProtKB-KW"/>
</dbReference>
<gene>
    <name evidence="7" type="ORF">L227DRAFT_578168</name>
</gene>
<evidence type="ECO:0000313" key="8">
    <source>
        <dbReference type="Proteomes" id="UP000313359"/>
    </source>
</evidence>
<accession>A0A5C2S1H3</accession>
<sequence length="398" mass="44327">MEKIRTSVNLHKLDKDVPFYDNMEKYISTKISCLSSYRVEHDFQKEVREASAYLTKWQAPALLERANNRDADAILELAIRYLSGCGTRKQSSDGALYVLDAFTDPSCDRSRYVGDIASRELMAQAHSCAARAHYDKFLASPSELAEIQADERRFSRPETIRLGVGQSPFAYFMLAADHANESVKRGLVSPVVLLVGLKIREIGEVLGADFQETVKRAKRFRPLWRVVSRRLEEIYAEERKRQGKIDRSPNAYVCAAEGCGIQGEKKAALRACGGRCPPDLKPHYCSSECQKKDWARHKAICKPGSTGKALKIPEKDKAKALELFELGESEDGDAFDEEEVEEISTQADGNVAEDVHHGPGRIINIPAPGAPGGSIQISSNTMDPEFMRSLRDAASKMR</sequence>
<reference evidence="7" key="1">
    <citation type="journal article" date="2018" name="Genome Biol. Evol.">
        <title>Genomics and development of Lentinus tigrinus, a white-rot wood-decaying mushroom with dimorphic fruiting bodies.</title>
        <authorList>
            <person name="Wu B."/>
            <person name="Xu Z."/>
            <person name="Knudson A."/>
            <person name="Carlson A."/>
            <person name="Chen N."/>
            <person name="Kovaka S."/>
            <person name="LaButti K."/>
            <person name="Lipzen A."/>
            <person name="Pennachio C."/>
            <person name="Riley R."/>
            <person name="Schakwitz W."/>
            <person name="Umezawa K."/>
            <person name="Ohm R.A."/>
            <person name="Grigoriev I.V."/>
            <person name="Nagy L.G."/>
            <person name="Gibbons J."/>
            <person name="Hibbett D."/>
        </authorList>
    </citation>
    <scope>NUCLEOTIDE SEQUENCE [LARGE SCALE GENOMIC DNA]</scope>
    <source>
        <strain evidence="7">ALCF2SS1-6</strain>
    </source>
</reference>
<dbReference type="SUPFAM" id="SSF144232">
    <property type="entry name" value="HIT/MYND zinc finger-like"/>
    <property type="match status" value="1"/>
</dbReference>
<name>A0A5C2S1H3_9APHY</name>
<keyword evidence="8" id="KW-1185">Reference proteome</keyword>
<keyword evidence="1" id="KW-0479">Metal-binding</keyword>
<feature type="domain" description="MYND-type" evidence="6">
    <location>
        <begin position="256"/>
        <end position="301"/>
    </location>
</feature>